<evidence type="ECO:0000313" key="3">
    <source>
        <dbReference type="EMBL" id="BDI34381.1"/>
    </source>
</evidence>
<dbReference type="EMBL" id="AP025739">
    <property type="protein sequence ID" value="BDI34381.1"/>
    <property type="molecule type" value="Genomic_DNA"/>
</dbReference>
<evidence type="ECO:0000256" key="1">
    <source>
        <dbReference type="SAM" id="MobiDB-lite"/>
    </source>
</evidence>
<gene>
    <name evidence="3" type="ORF">CCAX7_64320</name>
</gene>
<dbReference type="PANTHER" id="PTHR47245">
    <property type="entry name" value="PEPTIDYLPROLYL ISOMERASE"/>
    <property type="match status" value="1"/>
</dbReference>
<accession>A0A402CQQ9</accession>
<feature type="compositionally biased region" description="Pro residues" evidence="1">
    <location>
        <begin position="375"/>
        <end position="385"/>
    </location>
</feature>
<feature type="compositionally biased region" description="Pro residues" evidence="1">
    <location>
        <begin position="359"/>
        <end position="368"/>
    </location>
</feature>
<dbReference type="InterPro" id="IPR046357">
    <property type="entry name" value="PPIase_dom_sf"/>
</dbReference>
<sequence length="385" mass="41468">MITMQNKRRGAALVASAAAMGVLIAGCNNGGGKTEGASGTATAGAPLTGTDAVAKVNGEAISQSDFYTQLQRYTPNPQQMSQAPAGRIVLQQLINNLMMEQLAKQEGVAPTDAEVDAQLNNIKLIQDKVLVRGFSDTLAAAGLTEDDLKHLQIQPQLAQIKLLTKGQSVTDAEIKAYYDLHKKDQFTKPNRAHIKRIAFASAADANAAYSDIQKGKPFEDYVSKSIINQPSDGDLPQWVDLDDVSNPGVKPLVDGIKDAKAGDVPKPFAFQGAWWLVKVVDKKAVEVLPQDQVKNMIQFLLLSQKAQQSQTGFQDIQQKLRDFQTKANIEIPEKQYNDLVNEIKNPPPPMAPQMGGPQPGAPSGPRPGAPQMRLSPPPTAPKAAH</sequence>
<feature type="chain" id="PRO_5043400118" evidence="2">
    <location>
        <begin position="26"/>
        <end position="385"/>
    </location>
</feature>
<feature type="signal peptide" evidence="2">
    <location>
        <begin position="1"/>
        <end position="25"/>
    </location>
</feature>
<keyword evidence="4" id="KW-1185">Reference proteome</keyword>
<evidence type="ECO:0000256" key="2">
    <source>
        <dbReference type="SAM" id="SignalP"/>
    </source>
</evidence>
<dbReference type="Pfam" id="PF13624">
    <property type="entry name" value="SurA_N_3"/>
    <property type="match status" value="1"/>
</dbReference>
<dbReference type="SUPFAM" id="SSF109998">
    <property type="entry name" value="Triger factor/SurA peptide-binding domain-like"/>
    <property type="match status" value="1"/>
</dbReference>
<dbReference type="PANTHER" id="PTHR47245:SF2">
    <property type="entry name" value="PEPTIDYL-PROLYL CIS-TRANS ISOMERASE HP_0175-RELATED"/>
    <property type="match status" value="1"/>
</dbReference>
<dbReference type="Gene3D" id="3.10.50.40">
    <property type="match status" value="1"/>
</dbReference>
<keyword evidence="2" id="KW-0732">Signal</keyword>
<dbReference type="OrthoDB" id="14196at2"/>
<dbReference type="InterPro" id="IPR027304">
    <property type="entry name" value="Trigger_fact/SurA_dom_sf"/>
</dbReference>
<dbReference type="Pfam" id="PF13145">
    <property type="entry name" value="Rotamase_2"/>
    <property type="match status" value="1"/>
</dbReference>
<organism evidence="3 4">
    <name type="scientific">Capsulimonas corticalis</name>
    <dbReference type="NCBI Taxonomy" id="2219043"/>
    <lineage>
        <taxon>Bacteria</taxon>
        <taxon>Bacillati</taxon>
        <taxon>Armatimonadota</taxon>
        <taxon>Armatimonadia</taxon>
        <taxon>Capsulimonadales</taxon>
        <taxon>Capsulimonadaceae</taxon>
        <taxon>Capsulimonas</taxon>
    </lineage>
</organism>
<protein>
    <submittedName>
        <fullName evidence="3">Uncharacterized protein</fullName>
    </submittedName>
</protein>
<proteinExistence type="predicted"/>
<dbReference type="AlphaFoldDB" id="A0A402CQQ9"/>
<feature type="region of interest" description="Disordered" evidence="1">
    <location>
        <begin position="338"/>
        <end position="385"/>
    </location>
</feature>
<dbReference type="KEGG" id="ccot:CCAX7_64320"/>
<evidence type="ECO:0000313" key="4">
    <source>
        <dbReference type="Proteomes" id="UP000287394"/>
    </source>
</evidence>
<dbReference type="InterPro" id="IPR050245">
    <property type="entry name" value="PrsA_foldase"/>
</dbReference>
<dbReference type="SUPFAM" id="SSF54534">
    <property type="entry name" value="FKBP-like"/>
    <property type="match status" value="1"/>
</dbReference>
<dbReference type="InterPro" id="IPR000297">
    <property type="entry name" value="PPIase_PpiC"/>
</dbReference>
<dbReference type="GO" id="GO:0003755">
    <property type="term" value="F:peptidyl-prolyl cis-trans isomerase activity"/>
    <property type="evidence" value="ECO:0007669"/>
    <property type="project" value="InterPro"/>
</dbReference>
<dbReference type="Proteomes" id="UP000287394">
    <property type="component" value="Chromosome"/>
</dbReference>
<dbReference type="PROSITE" id="PS51257">
    <property type="entry name" value="PROKAR_LIPOPROTEIN"/>
    <property type="match status" value="1"/>
</dbReference>
<dbReference type="RefSeq" id="WP_119319751.1">
    <property type="nucleotide sequence ID" value="NZ_AP025739.1"/>
</dbReference>
<reference evidence="3 4" key="1">
    <citation type="journal article" date="2019" name="Int. J. Syst. Evol. Microbiol.">
        <title>Capsulimonas corticalis gen. nov., sp. nov., an aerobic capsulated bacterium, of a novel bacterial order, Capsulimonadales ord. nov., of the class Armatimonadia of the phylum Armatimonadetes.</title>
        <authorList>
            <person name="Li J."/>
            <person name="Kudo C."/>
            <person name="Tonouchi A."/>
        </authorList>
    </citation>
    <scope>NUCLEOTIDE SEQUENCE [LARGE SCALE GENOMIC DNA]</scope>
    <source>
        <strain evidence="3 4">AX-7</strain>
    </source>
</reference>
<name>A0A402CQQ9_9BACT</name>
<dbReference type="Gene3D" id="1.10.4030.10">
    <property type="entry name" value="Porin chaperone SurA, peptide-binding domain"/>
    <property type="match status" value="1"/>
</dbReference>